<protein>
    <submittedName>
        <fullName evidence="1">Uncharacterized protein</fullName>
    </submittedName>
</protein>
<proteinExistence type="predicted"/>
<dbReference type="EMBL" id="JAIWQS010000008">
    <property type="protein sequence ID" value="KAJ8898646.1"/>
    <property type="molecule type" value="Genomic_DNA"/>
</dbReference>
<keyword evidence="2" id="KW-1185">Reference proteome</keyword>
<dbReference type="AlphaFoldDB" id="A0AAV8UCW5"/>
<evidence type="ECO:0000313" key="1">
    <source>
        <dbReference type="EMBL" id="KAJ8898646.1"/>
    </source>
</evidence>
<reference evidence="1 2" key="1">
    <citation type="submission" date="2021-09" db="EMBL/GenBank/DDBJ databases">
        <title>Genomic insights and catalytic innovation underlie evolution of tropane alkaloids biosynthesis.</title>
        <authorList>
            <person name="Wang Y.-J."/>
            <person name="Tian T."/>
            <person name="Huang J.-P."/>
            <person name="Huang S.-X."/>
        </authorList>
    </citation>
    <scope>NUCLEOTIDE SEQUENCE [LARGE SCALE GENOMIC DNA]</scope>
    <source>
        <strain evidence="1">KIB-2018</strain>
        <tissue evidence="1">Leaf</tissue>
    </source>
</reference>
<sequence>MRFSPMAFVQPPQPIVKKKTEGFPTVVAVIGIKWQLRTPPTLRGVKFQGETETKDENTWKDSDFGENLGVSQSQTVKNFAPDFLFGHKIIGCCCSMLLQYINLDRSKSVLNFVIWLQSENLLSYFLWNKMILFVFYSSI</sequence>
<evidence type="ECO:0000313" key="2">
    <source>
        <dbReference type="Proteomes" id="UP001159364"/>
    </source>
</evidence>
<organism evidence="1 2">
    <name type="scientific">Erythroxylum novogranatense</name>
    <dbReference type="NCBI Taxonomy" id="1862640"/>
    <lineage>
        <taxon>Eukaryota</taxon>
        <taxon>Viridiplantae</taxon>
        <taxon>Streptophyta</taxon>
        <taxon>Embryophyta</taxon>
        <taxon>Tracheophyta</taxon>
        <taxon>Spermatophyta</taxon>
        <taxon>Magnoliopsida</taxon>
        <taxon>eudicotyledons</taxon>
        <taxon>Gunneridae</taxon>
        <taxon>Pentapetalae</taxon>
        <taxon>rosids</taxon>
        <taxon>fabids</taxon>
        <taxon>Malpighiales</taxon>
        <taxon>Erythroxylaceae</taxon>
        <taxon>Erythroxylum</taxon>
    </lineage>
</organism>
<accession>A0AAV8UCW5</accession>
<comment type="caution">
    <text evidence="1">The sequence shown here is derived from an EMBL/GenBank/DDBJ whole genome shotgun (WGS) entry which is preliminary data.</text>
</comment>
<name>A0AAV8UCW5_9ROSI</name>
<dbReference type="Proteomes" id="UP001159364">
    <property type="component" value="Linkage Group LG08"/>
</dbReference>
<gene>
    <name evidence="1" type="ORF">K2173_004630</name>
</gene>